<feature type="transmembrane region" description="Helical" evidence="1">
    <location>
        <begin position="201"/>
        <end position="223"/>
    </location>
</feature>
<dbReference type="FunFam" id="3.30.70.270:FF:000001">
    <property type="entry name" value="Diguanylate cyclase domain protein"/>
    <property type="match status" value="1"/>
</dbReference>
<feature type="transmembrane region" description="Helical" evidence="1">
    <location>
        <begin position="42"/>
        <end position="61"/>
    </location>
</feature>
<dbReference type="PANTHER" id="PTHR45138">
    <property type="entry name" value="REGULATORY COMPONENTS OF SENSORY TRANSDUCTION SYSTEM"/>
    <property type="match status" value="1"/>
</dbReference>
<gene>
    <name evidence="3" type="ORF">SAMN06264365_102312</name>
</gene>
<dbReference type="InterPro" id="IPR043128">
    <property type="entry name" value="Rev_trsase/Diguanyl_cyclase"/>
</dbReference>
<evidence type="ECO:0000313" key="4">
    <source>
        <dbReference type="Proteomes" id="UP000198415"/>
    </source>
</evidence>
<accession>A0A238W9R5</accession>
<protein>
    <submittedName>
        <fullName evidence="3">Diguanylate cyclase (GGDEF) domain-containing protein</fullName>
    </submittedName>
</protein>
<keyword evidence="1" id="KW-0812">Transmembrane</keyword>
<dbReference type="SUPFAM" id="SSF55073">
    <property type="entry name" value="Nucleotide cyclase"/>
    <property type="match status" value="1"/>
</dbReference>
<feature type="transmembrane region" description="Helical" evidence="1">
    <location>
        <begin position="171"/>
        <end position="189"/>
    </location>
</feature>
<feature type="transmembrane region" description="Helical" evidence="1">
    <location>
        <begin position="270"/>
        <end position="290"/>
    </location>
</feature>
<feature type="domain" description="GGDEF" evidence="2">
    <location>
        <begin position="355"/>
        <end position="489"/>
    </location>
</feature>
<proteinExistence type="predicted"/>
<dbReference type="PROSITE" id="PS50887">
    <property type="entry name" value="GGDEF"/>
    <property type="match status" value="1"/>
</dbReference>
<dbReference type="RefSeq" id="WP_089292134.1">
    <property type="nucleotide sequence ID" value="NZ_BOMU01000028.1"/>
</dbReference>
<dbReference type="Gene3D" id="3.30.70.270">
    <property type="match status" value="1"/>
</dbReference>
<name>A0A238W9R5_9ACTN</name>
<dbReference type="AlphaFoldDB" id="A0A238W9R5"/>
<keyword evidence="1" id="KW-1133">Transmembrane helix</keyword>
<dbReference type="GO" id="GO:0052621">
    <property type="term" value="F:diguanylate cyclase activity"/>
    <property type="evidence" value="ECO:0007669"/>
    <property type="project" value="TreeGrafter"/>
</dbReference>
<dbReference type="NCBIfam" id="TIGR00254">
    <property type="entry name" value="GGDEF"/>
    <property type="match status" value="1"/>
</dbReference>
<dbReference type="OrthoDB" id="23692at2"/>
<keyword evidence="4" id="KW-1185">Reference proteome</keyword>
<feature type="transmembrane region" description="Helical" evidence="1">
    <location>
        <begin position="105"/>
        <end position="122"/>
    </location>
</feature>
<dbReference type="Pfam" id="PF00990">
    <property type="entry name" value="GGDEF"/>
    <property type="match status" value="1"/>
</dbReference>
<dbReference type="GO" id="GO:0005886">
    <property type="term" value="C:plasma membrane"/>
    <property type="evidence" value="ECO:0007669"/>
    <property type="project" value="TreeGrafter"/>
</dbReference>
<dbReference type="Proteomes" id="UP000198415">
    <property type="component" value="Unassembled WGS sequence"/>
</dbReference>
<reference evidence="3 4" key="1">
    <citation type="submission" date="2017-06" db="EMBL/GenBank/DDBJ databases">
        <authorList>
            <person name="Kim H.J."/>
            <person name="Triplett B.A."/>
        </authorList>
    </citation>
    <scope>NUCLEOTIDE SEQUENCE [LARGE SCALE GENOMIC DNA]</scope>
    <source>
        <strain evidence="3 4">DSM 43151</strain>
    </source>
</reference>
<dbReference type="SMART" id="SM00267">
    <property type="entry name" value="GGDEF"/>
    <property type="match status" value="1"/>
</dbReference>
<keyword evidence="1" id="KW-0472">Membrane</keyword>
<dbReference type="InterPro" id="IPR029787">
    <property type="entry name" value="Nucleotide_cyclase"/>
</dbReference>
<dbReference type="InterPro" id="IPR050469">
    <property type="entry name" value="Diguanylate_Cyclase"/>
</dbReference>
<organism evidence="3 4">
    <name type="scientific">Actinoplanes regularis</name>
    <dbReference type="NCBI Taxonomy" id="52697"/>
    <lineage>
        <taxon>Bacteria</taxon>
        <taxon>Bacillati</taxon>
        <taxon>Actinomycetota</taxon>
        <taxon>Actinomycetes</taxon>
        <taxon>Micromonosporales</taxon>
        <taxon>Micromonosporaceae</taxon>
        <taxon>Actinoplanes</taxon>
    </lineage>
</organism>
<dbReference type="GO" id="GO:0043709">
    <property type="term" value="P:cell adhesion involved in single-species biofilm formation"/>
    <property type="evidence" value="ECO:0007669"/>
    <property type="project" value="TreeGrafter"/>
</dbReference>
<evidence type="ECO:0000256" key="1">
    <source>
        <dbReference type="SAM" id="Phobius"/>
    </source>
</evidence>
<feature type="transmembrane region" description="Helical" evidence="1">
    <location>
        <begin position="68"/>
        <end position="89"/>
    </location>
</feature>
<dbReference type="CDD" id="cd01949">
    <property type="entry name" value="GGDEF"/>
    <property type="match status" value="1"/>
</dbReference>
<sequence>MDRIRAGRASIVWRLWLAVVAACALFQILAQLFGLPFLVSEITYSTVSCAVPIMILVGVRLHRPARRAAWIMLALGQTVYAAADAVYSYDVWSTGDMAEPTPSDVLYLSSYLLTGVAVLIFVRRRTPGWDFATAIDALVIALSSGMLTWVFLIEPVASDPALALPAKLTEAAYPVLDLMLLILAVRLVLGAGNRGSVHRMLFGYLGLMFAADTAYAVMGIMGFDNTTEPYTAGLWMVSLGLLAACALHPVMRDFDSRSQVAAPDATPARLIMLACAVLMVPGLQFTEYLAGQELNVPLSSAACAVMFLLVLARMAGLVAAQRRAADTDGLTGVSNRRHLEETLATECRRAARSGYRLGLLMIDIDHFKKINDTYGHPGGDRVLCELARRLSSGGRAGSLLARYGGEEFVALVPHVGDDELPLIAERIRLAVAGLPIQVDDQTLITVTASVGATAALGPDLHPQDLLRAADEALYTAKSAGRNRVVIAPDARTAIPR</sequence>
<dbReference type="EMBL" id="FZNR01000002">
    <property type="protein sequence ID" value="SNR43292.1"/>
    <property type="molecule type" value="Genomic_DNA"/>
</dbReference>
<dbReference type="GO" id="GO:1902201">
    <property type="term" value="P:negative regulation of bacterial-type flagellum-dependent cell motility"/>
    <property type="evidence" value="ECO:0007669"/>
    <property type="project" value="TreeGrafter"/>
</dbReference>
<dbReference type="PANTHER" id="PTHR45138:SF9">
    <property type="entry name" value="DIGUANYLATE CYCLASE DGCM-RELATED"/>
    <property type="match status" value="1"/>
</dbReference>
<feature type="transmembrane region" description="Helical" evidence="1">
    <location>
        <begin position="129"/>
        <end position="151"/>
    </location>
</feature>
<feature type="transmembrane region" description="Helical" evidence="1">
    <location>
        <begin position="229"/>
        <end position="250"/>
    </location>
</feature>
<evidence type="ECO:0000313" key="3">
    <source>
        <dbReference type="EMBL" id="SNR43292.1"/>
    </source>
</evidence>
<feature type="transmembrane region" description="Helical" evidence="1">
    <location>
        <begin position="296"/>
        <end position="315"/>
    </location>
</feature>
<evidence type="ECO:0000259" key="2">
    <source>
        <dbReference type="PROSITE" id="PS50887"/>
    </source>
</evidence>
<dbReference type="InterPro" id="IPR000160">
    <property type="entry name" value="GGDEF_dom"/>
</dbReference>
<feature type="transmembrane region" description="Helical" evidence="1">
    <location>
        <begin position="12"/>
        <end position="30"/>
    </location>
</feature>